<reference evidence="2 3" key="1">
    <citation type="submission" date="2016-11" db="EMBL/GenBank/DDBJ databases">
        <authorList>
            <person name="Jaros S."/>
            <person name="Januszkiewicz K."/>
            <person name="Wedrychowicz H."/>
        </authorList>
    </citation>
    <scope>NUCLEOTIDE SEQUENCE [LARGE SCALE GENOMIC DNA]</scope>
    <source>
        <strain evidence="2 3">DSM 4740</strain>
    </source>
</reference>
<accession>A0A1M7MAP1</accession>
<keyword evidence="1" id="KW-0812">Transmembrane</keyword>
<dbReference type="STRING" id="44933.SAMN05660971_04148"/>
<dbReference type="InterPro" id="IPR014717">
    <property type="entry name" value="Transl_elong_EF1B/ribsomal_bS6"/>
</dbReference>
<dbReference type="Gene3D" id="3.30.70.60">
    <property type="match status" value="1"/>
</dbReference>
<dbReference type="EMBL" id="FRCA01000016">
    <property type="protein sequence ID" value="SHM87884.1"/>
    <property type="molecule type" value="Genomic_DNA"/>
</dbReference>
<keyword evidence="1" id="KW-0472">Membrane</keyword>
<dbReference type="PANTHER" id="PTHR39555:SF1">
    <property type="entry name" value="TYPE IV PILUS INNER MEMBRANE COMPONENT PILO"/>
    <property type="match status" value="1"/>
</dbReference>
<dbReference type="InterPro" id="IPR007445">
    <property type="entry name" value="PilO"/>
</dbReference>
<dbReference type="GO" id="GO:0043107">
    <property type="term" value="P:type IV pilus-dependent motility"/>
    <property type="evidence" value="ECO:0007669"/>
    <property type="project" value="InterPro"/>
</dbReference>
<dbReference type="Pfam" id="PF04350">
    <property type="entry name" value="PilO"/>
    <property type="match status" value="1"/>
</dbReference>
<evidence type="ECO:0000313" key="3">
    <source>
        <dbReference type="Proteomes" id="UP000184123"/>
    </source>
</evidence>
<evidence type="ECO:0000256" key="1">
    <source>
        <dbReference type="SAM" id="Phobius"/>
    </source>
</evidence>
<sequence>MRLSHEWRCLRQVHWQQLEWSEAGHWPLLLRCLVVGVVFVVALVLGRSLLVAPQHQELQLAQSSEARLLKEFQQLSGELAALEPLTEQAGVLEQRLAALGKSRHSTSIPALMEWIGDLAGEHQLSVEALELLQVDGVEVQKDSLRLNLVGGYHHIAEFVGALADIPVMVSLHDLVVERRDVSRESALRMSARLEVHRAAFEDDAGMTPLGGRSS</sequence>
<dbReference type="PANTHER" id="PTHR39555">
    <property type="entry name" value="FIMBRIAL ASSEMBLY PROTEIN PILO-LIKE PROTEIN-RELATED"/>
    <property type="match status" value="1"/>
</dbReference>
<feature type="transmembrane region" description="Helical" evidence="1">
    <location>
        <begin position="28"/>
        <end position="50"/>
    </location>
</feature>
<protein>
    <submittedName>
        <fullName evidence="2">Pilus assembly protein, PilO</fullName>
    </submittedName>
</protein>
<gene>
    <name evidence="2" type="ORF">SAMN05660971_04148</name>
</gene>
<keyword evidence="1" id="KW-1133">Transmembrane helix</keyword>
<evidence type="ECO:0000313" key="2">
    <source>
        <dbReference type="EMBL" id="SHM87884.1"/>
    </source>
</evidence>
<dbReference type="GO" id="GO:0043683">
    <property type="term" value="P:type IV pilus assembly"/>
    <property type="evidence" value="ECO:0007669"/>
    <property type="project" value="InterPro"/>
</dbReference>
<name>A0A1M7MAP1_9GAMM</name>
<proteinExistence type="predicted"/>
<dbReference type="Proteomes" id="UP000184123">
    <property type="component" value="Unassembled WGS sequence"/>
</dbReference>
<organism evidence="2 3">
    <name type="scientific">Halomonas cupida</name>
    <dbReference type="NCBI Taxonomy" id="44933"/>
    <lineage>
        <taxon>Bacteria</taxon>
        <taxon>Pseudomonadati</taxon>
        <taxon>Pseudomonadota</taxon>
        <taxon>Gammaproteobacteria</taxon>
        <taxon>Oceanospirillales</taxon>
        <taxon>Halomonadaceae</taxon>
        <taxon>Halomonas</taxon>
    </lineage>
</organism>
<dbReference type="AlphaFoldDB" id="A0A1M7MAP1"/>